<dbReference type="Proteomes" id="UP000001514">
    <property type="component" value="Unassembled WGS sequence"/>
</dbReference>
<dbReference type="HOGENOM" id="CLU_931895_0_0_1"/>
<dbReference type="KEGG" id="smo:SELMODRAFT_416961"/>
<evidence type="ECO:0000256" key="1">
    <source>
        <dbReference type="SAM" id="MobiDB-lite"/>
    </source>
</evidence>
<feature type="transmembrane region" description="Helical" evidence="2">
    <location>
        <begin position="272"/>
        <end position="295"/>
    </location>
</feature>
<evidence type="ECO:0000256" key="2">
    <source>
        <dbReference type="SAM" id="Phobius"/>
    </source>
</evidence>
<accession>D8S0Y0</accession>
<keyword evidence="2" id="KW-0472">Membrane</keyword>
<organism evidence="4">
    <name type="scientific">Selaginella moellendorffii</name>
    <name type="common">Spikemoss</name>
    <dbReference type="NCBI Taxonomy" id="88036"/>
    <lineage>
        <taxon>Eukaryota</taxon>
        <taxon>Viridiplantae</taxon>
        <taxon>Streptophyta</taxon>
        <taxon>Embryophyta</taxon>
        <taxon>Tracheophyta</taxon>
        <taxon>Lycopodiopsida</taxon>
        <taxon>Selaginellales</taxon>
        <taxon>Selaginellaceae</taxon>
        <taxon>Selaginella</taxon>
    </lineage>
</organism>
<protein>
    <submittedName>
        <fullName evidence="3">Uncharacterized protein</fullName>
    </submittedName>
</protein>
<dbReference type="Gramene" id="EFJ22010">
    <property type="protein sequence ID" value="EFJ22010"/>
    <property type="gene ID" value="SELMODRAFT_416961"/>
</dbReference>
<dbReference type="AlphaFoldDB" id="D8S0Y0"/>
<feature type="region of interest" description="Disordered" evidence="1">
    <location>
        <begin position="1"/>
        <end position="24"/>
    </location>
</feature>
<evidence type="ECO:0000313" key="3">
    <source>
        <dbReference type="EMBL" id="EFJ22010.1"/>
    </source>
</evidence>
<keyword evidence="4" id="KW-1185">Reference proteome</keyword>
<keyword evidence="2" id="KW-0812">Transmembrane</keyword>
<dbReference type="InParanoid" id="D8S0Y0"/>
<sequence length="299" mass="32063">MARKRRALAVKSSNARAGEEEEDAAAVEDDRVAELCQAIDLQGERLHSGGNLSILVSTVQARAAAIRAIRDAQIAEFLAQLQLQQASLSEEMLDMPICEFLERFCPNTELVCKESGVVEMRKKKLPTSDAGDPLASLFALSALKNTSAAAAAAAAATAKKSSASFFCTPRTLGGGISSSMKTRTLLSLCYVTQLLACPCSFPSFHRGREGGQISQSDVLLKLMCNKTIMAASTGYQWFDFLVHLTRIEPAPETDVLFLSTCHLGRHLALEPVIFIGKVLVLLAAAPMEIFLLGAARSSA</sequence>
<name>D8S0Y0_SELML</name>
<keyword evidence="2" id="KW-1133">Transmembrane helix</keyword>
<evidence type="ECO:0000313" key="4">
    <source>
        <dbReference type="Proteomes" id="UP000001514"/>
    </source>
</evidence>
<gene>
    <name evidence="3" type="ORF">SELMODRAFT_416961</name>
</gene>
<proteinExistence type="predicted"/>
<dbReference type="EMBL" id="GL377597">
    <property type="protein sequence ID" value="EFJ22010.1"/>
    <property type="molecule type" value="Genomic_DNA"/>
</dbReference>
<reference evidence="3 4" key="1">
    <citation type="journal article" date="2011" name="Science">
        <title>The Selaginella genome identifies genetic changes associated with the evolution of vascular plants.</title>
        <authorList>
            <person name="Banks J.A."/>
            <person name="Nishiyama T."/>
            <person name="Hasebe M."/>
            <person name="Bowman J.L."/>
            <person name="Gribskov M."/>
            <person name="dePamphilis C."/>
            <person name="Albert V.A."/>
            <person name="Aono N."/>
            <person name="Aoyama T."/>
            <person name="Ambrose B.A."/>
            <person name="Ashton N.W."/>
            <person name="Axtell M.J."/>
            <person name="Barker E."/>
            <person name="Barker M.S."/>
            <person name="Bennetzen J.L."/>
            <person name="Bonawitz N.D."/>
            <person name="Chapple C."/>
            <person name="Cheng C."/>
            <person name="Correa L.G."/>
            <person name="Dacre M."/>
            <person name="DeBarry J."/>
            <person name="Dreyer I."/>
            <person name="Elias M."/>
            <person name="Engstrom E.M."/>
            <person name="Estelle M."/>
            <person name="Feng L."/>
            <person name="Finet C."/>
            <person name="Floyd S.K."/>
            <person name="Frommer W.B."/>
            <person name="Fujita T."/>
            <person name="Gramzow L."/>
            <person name="Gutensohn M."/>
            <person name="Harholt J."/>
            <person name="Hattori M."/>
            <person name="Heyl A."/>
            <person name="Hirai T."/>
            <person name="Hiwatashi Y."/>
            <person name="Ishikawa M."/>
            <person name="Iwata M."/>
            <person name="Karol K.G."/>
            <person name="Koehler B."/>
            <person name="Kolukisaoglu U."/>
            <person name="Kubo M."/>
            <person name="Kurata T."/>
            <person name="Lalonde S."/>
            <person name="Li K."/>
            <person name="Li Y."/>
            <person name="Litt A."/>
            <person name="Lyons E."/>
            <person name="Manning G."/>
            <person name="Maruyama T."/>
            <person name="Michael T.P."/>
            <person name="Mikami K."/>
            <person name="Miyazaki S."/>
            <person name="Morinaga S."/>
            <person name="Murata T."/>
            <person name="Mueller-Roeber B."/>
            <person name="Nelson D.R."/>
            <person name="Obara M."/>
            <person name="Oguri Y."/>
            <person name="Olmstead R.G."/>
            <person name="Onodera N."/>
            <person name="Petersen B.L."/>
            <person name="Pils B."/>
            <person name="Prigge M."/>
            <person name="Rensing S.A."/>
            <person name="Riano-Pachon D.M."/>
            <person name="Roberts A.W."/>
            <person name="Sato Y."/>
            <person name="Scheller H.V."/>
            <person name="Schulz B."/>
            <person name="Schulz C."/>
            <person name="Shakirov E.V."/>
            <person name="Shibagaki N."/>
            <person name="Shinohara N."/>
            <person name="Shippen D.E."/>
            <person name="Soerensen I."/>
            <person name="Sotooka R."/>
            <person name="Sugimoto N."/>
            <person name="Sugita M."/>
            <person name="Sumikawa N."/>
            <person name="Tanurdzic M."/>
            <person name="Theissen G."/>
            <person name="Ulvskov P."/>
            <person name="Wakazuki S."/>
            <person name="Weng J.K."/>
            <person name="Willats W.W."/>
            <person name="Wipf D."/>
            <person name="Wolf P.G."/>
            <person name="Yang L."/>
            <person name="Zimmer A.D."/>
            <person name="Zhu Q."/>
            <person name="Mitros T."/>
            <person name="Hellsten U."/>
            <person name="Loque D."/>
            <person name="Otillar R."/>
            <person name="Salamov A."/>
            <person name="Schmutz J."/>
            <person name="Shapiro H."/>
            <person name="Lindquist E."/>
            <person name="Lucas S."/>
            <person name="Rokhsar D."/>
            <person name="Grigoriev I.V."/>
        </authorList>
    </citation>
    <scope>NUCLEOTIDE SEQUENCE [LARGE SCALE GENOMIC DNA]</scope>
</reference>